<dbReference type="Pfam" id="PF00703">
    <property type="entry name" value="Glyco_hydro_2"/>
    <property type="match status" value="1"/>
</dbReference>
<feature type="domain" description="PA14" evidence="7">
    <location>
        <begin position="28"/>
        <end position="172"/>
    </location>
</feature>
<dbReference type="RefSeq" id="WP_086675745.1">
    <property type="nucleotide sequence ID" value="NZ_FNUJ01000002.1"/>
</dbReference>
<dbReference type="InterPro" id="IPR013783">
    <property type="entry name" value="Ig-like_fold"/>
</dbReference>
<organism evidence="8 9">
    <name type="scientific">Amycolatopsis pretoriensis</name>
    <dbReference type="NCBI Taxonomy" id="218821"/>
    <lineage>
        <taxon>Bacteria</taxon>
        <taxon>Bacillati</taxon>
        <taxon>Actinomycetota</taxon>
        <taxon>Actinomycetes</taxon>
        <taxon>Pseudonocardiales</taxon>
        <taxon>Pseudonocardiaceae</taxon>
        <taxon>Amycolatopsis</taxon>
    </lineage>
</organism>
<name>A0A1H5QFL0_9PSEU</name>
<dbReference type="Pfam" id="PF02837">
    <property type="entry name" value="Glyco_hydro_2_N"/>
    <property type="match status" value="1"/>
</dbReference>
<dbReference type="Proteomes" id="UP000198878">
    <property type="component" value="Unassembled WGS sequence"/>
</dbReference>
<comment type="similarity">
    <text evidence="1">Belongs to the glycosyl hydrolase 2 family.</text>
</comment>
<sequence length="1044" mass="112444">MRRAASVLLALLVGLGVASGTPPAGAAEAVHGLKAEYFTPSAPGAHDFANLAGTALDGEVDHADLTSVFGLVAGRTEDTTARWSGRLAVPQTGDYTFYAIGDNGFRLFLDGAPVIDHWVGDWDKEQTSAPVTLTAGKQYDFKLEMFQDTGGANMFLRWSSATIAKQIVPLSAFTPPADFAVVPRTADVSRDGRTLTADFGGRVSGTNDLQDHLRIEVDATPMPIASIATSRTRATIRLAEEVLKGQRITLYYDGAGALAVDGTKVGKAGRLVANASTERLRTPWGENVDTRHPLPEYPRPQLEREKWVNLNGPWEFAAAKDGQQPTFGKRLPEKVIVPYPIESQLSGLERHEDHMFYRRTVSVPRDWKIGGGQRLKLNFGAVDYQAKVWVNGKLVAEHTGGYTAFDADITDALKRGDEQEIVVAVTDTTGPYQPKGKQSPNPGGIFYTPSSGIWQTVWLEPVADKGIDEIKTTPDLTTNSLALTVKSAGNATVTAVAKDARGRQVGTVSGPANANLKLAVPNPHLWTPDDPYLYQLEIRLGGDKVKSYFGMRSTGITNVNGVPKLTLNGKPFFSLMQLDQGFYPDGLNTAPSDDALVFDLKAQKDLGFNAVRKHIKVEPARWYYHADQLGLLVWQDFVSLDDGNNAGAQQAWLSQGLEEMHQLQNYPSVYAWIVFNEGWGEWDKAATGRITDQVKAADPSRIVNAHSGVNCCASKGDSGAGDVIDHHDYNNTDPAASDGKRVAMDGEHGGFTLRTPGHQWPGAPIAIYSGVQDKAALTAKYVDNTRTFYLGQARAELSASVYTQVTDLEGELNGLWTYDRKRIKVDPGPVREINRRVIEAGADAGKPYPYAGKGSWNLDERGGTTAKDASGGKNPLTLTPAGAAFKDGALQFTGGSADTYGPVVDTTGDYTVSAKVRLDQLPGNYATAVSQDGRDRESPFYLQYGQGAFAFSTPGGNRARYEVVPELGRWYQLTGVRAGNEIRLYVDGVKVATAPAGPALLSTGAFTVGRAKYDGRNVDFWSGAVDDVSVAGTALTDAEVAGLS</sequence>
<keyword evidence="4" id="KW-1015">Disulfide bond</keyword>
<dbReference type="Pfam" id="PF07691">
    <property type="entry name" value="PA14"/>
    <property type="match status" value="1"/>
</dbReference>
<evidence type="ECO:0000256" key="5">
    <source>
        <dbReference type="ARBA" id="ARBA00023295"/>
    </source>
</evidence>
<keyword evidence="5" id="KW-0326">Glycosidase</keyword>
<dbReference type="AlphaFoldDB" id="A0A1H5QFL0"/>
<dbReference type="STRING" id="218821.SAMN05421837_102597"/>
<dbReference type="Gene3D" id="3.20.20.80">
    <property type="entry name" value="Glycosidases"/>
    <property type="match status" value="1"/>
</dbReference>
<dbReference type="PANTHER" id="PTHR42732:SF2">
    <property type="entry name" value="BETA-MANNOSIDASE"/>
    <property type="match status" value="1"/>
</dbReference>
<dbReference type="Gene3D" id="3.90.182.10">
    <property type="entry name" value="Toxin - Anthrax Protective Antigen,domain 1"/>
    <property type="match status" value="1"/>
</dbReference>
<dbReference type="SUPFAM" id="SSF51445">
    <property type="entry name" value="(Trans)glycosidases"/>
    <property type="match status" value="1"/>
</dbReference>
<dbReference type="InterPro" id="IPR037524">
    <property type="entry name" value="PA14/GLEYA"/>
</dbReference>
<dbReference type="Gene3D" id="2.60.120.260">
    <property type="entry name" value="Galactose-binding domain-like"/>
    <property type="match status" value="1"/>
</dbReference>
<evidence type="ECO:0000256" key="1">
    <source>
        <dbReference type="ARBA" id="ARBA00007401"/>
    </source>
</evidence>
<dbReference type="InterPro" id="IPR006102">
    <property type="entry name" value="Ig-like_GH2"/>
</dbReference>
<feature type="chain" id="PRO_5011633834" evidence="6">
    <location>
        <begin position="27"/>
        <end position="1044"/>
    </location>
</feature>
<dbReference type="SUPFAM" id="SSF56988">
    <property type="entry name" value="Anthrax protective antigen"/>
    <property type="match status" value="1"/>
</dbReference>
<evidence type="ECO:0000256" key="2">
    <source>
        <dbReference type="ARBA" id="ARBA00022729"/>
    </source>
</evidence>
<feature type="signal peptide" evidence="6">
    <location>
        <begin position="1"/>
        <end position="26"/>
    </location>
</feature>
<dbReference type="SMART" id="SM00560">
    <property type="entry name" value="LamGL"/>
    <property type="match status" value="1"/>
</dbReference>
<protein>
    <submittedName>
        <fullName evidence="8">Glycosyl hydrolases family 2</fullName>
    </submittedName>
</protein>
<evidence type="ECO:0000313" key="9">
    <source>
        <dbReference type="Proteomes" id="UP000198878"/>
    </source>
</evidence>
<dbReference type="SUPFAM" id="SSF49303">
    <property type="entry name" value="beta-Galactosidase/glucuronidase domain"/>
    <property type="match status" value="1"/>
</dbReference>
<accession>A0A1H5QFL0</accession>
<dbReference type="GO" id="GO:0005975">
    <property type="term" value="P:carbohydrate metabolic process"/>
    <property type="evidence" value="ECO:0007669"/>
    <property type="project" value="InterPro"/>
</dbReference>
<keyword evidence="9" id="KW-1185">Reference proteome</keyword>
<evidence type="ECO:0000256" key="3">
    <source>
        <dbReference type="ARBA" id="ARBA00022801"/>
    </source>
</evidence>
<dbReference type="InterPro" id="IPR008979">
    <property type="entry name" value="Galactose-bd-like_sf"/>
</dbReference>
<dbReference type="InterPro" id="IPR017853">
    <property type="entry name" value="GH"/>
</dbReference>
<dbReference type="InterPro" id="IPR051913">
    <property type="entry name" value="GH2_Domain-Containing"/>
</dbReference>
<reference evidence="9" key="1">
    <citation type="submission" date="2016-10" db="EMBL/GenBank/DDBJ databases">
        <authorList>
            <person name="Varghese N."/>
            <person name="Submissions S."/>
        </authorList>
    </citation>
    <scope>NUCLEOTIDE SEQUENCE [LARGE SCALE GENOMIC DNA]</scope>
    <source>
        <strain evidence="9">DSM 44654</strain>
    </source>
</reference>
<dbReference type="Gene3D" id="2.60.120.200">
    <property type="match status" value="1"/>
</dbReference>
<dbReference type="SUPFAM" id="SSF49899">
    <property type="entry name" value="Concanavalin A-like lectins/glucanases"/>
    <property type="match status" value="1"/>
</dbReference>
<dbReference type="InterPro" id="IPR013320">
    <property type="entry name" value="ConA-like_dom_sf"/>
</dbReference>
<dbReference type="InterPro" id="IPR006558">
    <property type="entry name" value="LamG-like"/>
</dbReference>
<dbReference type="GO" id="GO:0004553">
    <property type="term" value="F:hydrolase activity, hydrolyzing O-glycosyl compounds"/>
    <property type="evidence" value="ECO:0007669"/>
    <property type="project" value="InterPro"/>
</dbReference>
<dbReference type="Pfam" id="PF13385">
    <property type="entry name" value="Laminin_G_3"/>
    <property type="match status" value="1"/>
</dbReference>
<dbReference type="InterPro" id="IPR036156">
    <property type="entry name" value="Beta-gal/glucu_dom_sf"/>
</dbReference>
<evidence type="ECO:0000259" key="7">
    <source>
        <dbReference type="PROSITE" id="PS51820"/>
    </source>
</evidence>
<evidence type="ECO:0000256" key="6">
    <source>
        <dbReference type="SAM" id="SignalP"/>
    </source>
</evidence>
<evidence type="ECO:0000256" key="4">
    <source>
        <dbReference type="ARBA" id="ARBA00023157"/>
    </source>
</evidence>
<dbReference type="OrthoDB" id="9762066at2"/>
<dbReference type="EMBL" id="FNUJ01000002">
    <property type="protein sequence ID" value="SEF24171.1"/>
    <property type="molecule type" value="Genomic_DNA"/>
</dbReference>
<evidence type="ECO:0000313" key="8">
    <source>
        <dbReference type="EMBL" id="SEF24171.1"/>
    </source>
</evidence>
<gene>
    <name evidence="8" type="ORF">SAMN05421837_102597</name>
</gene>
<proteinExistence type="inferred from homology"/>
<dbReference type="InterPro" id="IPR011658">
    <property type="entry name" value="PA14_dom"/>
</dbReference>
<dbReference type="SMART" id="SM00758">
    <property type="entry name" value="PA14"/>
    <property type="match status" value="1"/>
</dbReference>
<dbReference type="SUPFAM" id="SSF49785">
    <property type="entry name" value="Galactose-binding domain-like"/>
    <property type="match status" value="1"/>
</dbReference>
<keyword evidence="2 6" id="KW-0732">Signal</keyword>
<dbReference type="PROSITE" id="PS51820">
    <property type="entry name" value="PA14"/>
    <property type="match status" value="1"/>
</dbReference>
<dbReference type="InterPro" id="IPR006104">
    <property type="entry name" value="Glyco_hydro_2_N"/>
</dbReference>
<keyword evidence="3 8" id="KW-0378">Hydrolase</keyword>
<dbReference type="Gene3D" id="2.60.40.10">
    <property type="entry name" value="Immunoglobulins"/>
    <property type="match status" value="1"/>
</dbReference>
<dbReference type="PANTHER" id="PTHR42732">
    <property type="entry name" value="BETA-GALACTOSIDASE"/>
    <property type="match status" value="1"/>
</dbReference>